<gene>
    <name evidence="1" type="ORF">LEP1GSC108_3653</name>
</gene>
<organism evidence="1 2">
    <name type="scientific">Leptospira weilii str. UI 13098</name>
    <dbReference type="NCBI Taxonomy" id="1088542"/>
    <lineage>
        <taxon>Bacteria</taxon>
        <taxon>Pseudomonadati</taxon>
        <taxon>Spirochaetota</taxon>
        <taxon>Spirochaetia</taxon>
        <taxon>Leptospirales</taxon>
        <taxon>Leptospiraceae</taxon>
        <taxon>Leptospira</taxon>
    </lineage>
</organism>
<name>M6Q191_9LEPT</name>
<keyword evidence="2" id="KW-1185">Reference proteome</keyword>
<evidence type="ECO:0000313" key="2">
    <source>
        <dbReference type="Proteomes" id="UP000012118"/>
    </source>
</evidence>
<dbReference type="Proteomes" id="UP000012118">
    <property type="component" value="Unassembled WGS sequence"/>
</dbReference>
<evidence type="ECO:0000313" key="1">
    <source>
        <dbReference type="EMBL" id="EMN89019.1"/>
    </source>
</evidence>
<proteinExistence type="predicted"/>
<comment type="caution">
    <text evidence="1">The sequence shown here is derived from an EMBL/GenBank/DDBJ whole genome shotgun (WGS) entry which is preliminary data.</text>
</comment>
<reference evidence="1 2" key="1">
    <citation type="submission" date="2013-01" db="EMBL/GenBank/DDBJ databases">
        <authorList>
            <person name="Harkins D.M."/>
            <person name="Durkin A.S."/>
            <person name="Brinkac L.M."/>
            <person name="Haft D.H."/>
            <person name="Selengut J.D."/>
            <person name="Sanka R."/>
            <person name="DePew J."/>
            <person name="Purushe J."/>
            <person name="Chanthongthip A."/>
            <person name="Lattana O."/>
            <person name="Phetsouvanh R."/>
            <person name="Newton P.N."/>
            <person name="Vinetz J.M."/>
            <person name="Sutton G.G."/>
            <person name="Nierman W.C."/>
            <person name="Fouts D.E."/>
        </authorList>
    </citation>
    <scope>NUCLEOTIDE SEQUENCE [LARGE SCALE GENOMIC DNA]</scope>
    <source>
        <strain evidence="1 2">UI 13098</strain>
    </source>
</reference>
<dbReference type="EMBL" id="AHNU02000065">
    <property type="protein sequence ID" value="EMN89019.1"/>
    <property type="molecule type" value="Genomic_DNA"/>
</dbReference>
<sequence length="88" mass="10507">MSSKSFCFIEILSYTFLTSEFSGKNPKTRFQFREKSKAHLKNRFYRHEFSYFSTLQTLSSLPIWLKYLALPKPTQLKKCGLEFYPNHP</sequence>
<dbReference type="AlphaFoldDB" id="M6Q191"/>
<protein>
    <submittedName>
        <fullName evidence="1">Uncharacterized protein</fullName>
    </submittedName>
</protein>
<accession>M6Q191</accession>